<feature type="chain" id="PRO_5045373639" evidence="2">
    <location>
        <begin position="31"/>
        <end position="330"/>
    </location>
</feature>
<dbReference type="EMBL" id="JBBKZT010000003">
    <property type="protein sequence ID" value="MEJ8846665.1"/>
    <property type="molecule type" value="Genomic_DNA"/>
</dbReference>
<dbReference type="Gene3D" id="3.40.190.150">
    <property type="entry name" value="Bordetella uptake gene, domain 1"/>
    <property type="match status" value="1"/>
</dbReference>
<dbReference type="PIRSF" id="PIRSF017082">
    <property type="entry name" value="YflP"/>
    <property type="match status" value="1"/>
</dbReference>
<feature type="signal peptide" evidence="2">
    <location>
        <begin position="1"/>
        <end position="30"/>
    </location>
</feature>
<evidence type="ECO:0000313" key="3">
    <source>
        <dbReference type="EMBL" id="MEJ8846665.1"/>
    </source>
</evidence>
<dbReference type="Proteomes" id="UP001385892">
    <property type="component" value="Unassembled WGS sequence"/>
</dbReference>
<dbReference type="PROSITE" id="PS51318">
    <property type="entry name" value="TAT"/>
    <property type="match status" value="1"/>
</dbReference>
<gene>
    <name evidence="3" type="ORF">WKW82_08395</name>
</gene>
<dbReference type="Gene3D" id="3.40.190.10">
    <property type="entry name" value="Periplasmic binding protein-like II"/>
    <property type="match status" value="1"/>
</dbReference>
<sequence length="330" mass="34895">MHFPMPSKRAFIRGLAGSFALLALSTAAQAEGFPNKAISIVVPFAAGSPTDVVARAFADDFGAALGTPVIIDNKPGASQTVAGAFVARAPADGYTLLFANLPAVVAPSLLSKLPYTALRDFAPVSDVMTIGFILVASPSVPATNLKEFVAMLKADPSKYSYGSSGISTPIHLMAEMFNKEIGVKTLHVPYKGGNQVQMDLVSDRITYAFLPTGSMEFVRSGKLKTFGLASDKRDPAYPELPTMEEGGMRNFKATVNFVLVGPKQMPADTQARLNAAANKVVVSEAFYSKVKSVGGVELSKPQTPAQVGAHIVAEEARWDALVKAADIQLE</sequence>
<proteinExistence type="inferred from homology"/>
<dbReference type="InterPro" id="IPR005064">
    <property type="entry name" value="BUG"/>
</dbReference>
<protein>
    <submittedName>
        <fullName evidence="3">Tripartite tricarboxylate transporter substrate-binding protein</fullName>
    </submittedName>
</protein>
<comment type="similarity">
    <text evidence="1">Belongs to the UPF0065 (bug) family.</text>
</comment>
<evidence type="ECO:0000313" key="4">
    <source>
        <dbReference type="Proteomes" id="UP001385892"/>
    </source>
</evidence>
<dbReference type="InterPro" id="IPR042100">
    <property type="entry name" value="Bug_dom1"/>
</dbReference>
<dbReference type="PANTHER" id="PTHR42928">
    <property type="entry name" value="TRICARBOXYLATE-BINDING PROTEIN"/>
    <property type="match status" value="1"/>
</dbReference>
<dbReference type="Pfam" id="PF03401">
    <property type="entry name" value="TctC"/>
    <property type="match status" value="1"/>
</dbReference>
<evidence type="ECO:0000256" key="1">
    <source>
        <dbReference type="ARBA" id="ARBA00006987"/>
    </source>
</evidence>
<dbReference type="RefSeq" id="WP_340341809.1">
    <property type="nucleotide sequence ID" value="NZ_JBBKZT010000003.1"/>
</dbReference>
<organism evidence="3 4">
    <name type="scientific">Variovorax rhizosphaerae</name>
    <dbReference type="NCBI Taxonomy" id="1836200"/>
    <lineage>
        <taxon>Bacteria</taxon>
        <taxon>Pseudomonadati</taxon>
        <taxon>Pseudomonadota</taxon>
        <taxon>Betaproteobacteria</taxon>
        <taxon>Burkholderiales</taxon>
        <taxon>Comamonadaceae</taxon>
        <taxon>Variovorax</taxon>
    </lineage>
</organism>
<comment type="caution">
    <text evidence="3">The sequence shown here is derived from an EMBL/GenBank/DDBJ whole genome shotgun (WGS) entry which is preliminary data.</text>
</comment>
<dbReference type="PANTHER" id="PTHR42928:SF5">
    <property type="entry name" value="BLR1237 PROTEIN"/>
    <property type="match status" value="1"/>
</dbReference>
<name>A0ABU8WIF0_9BURK</name>
<keyword evidence="2" id="KW-0732">Signal</keyword>
<reference evidence="3 4" key="1">
    <citation type="submission" date="2024-03" db="EMBL/GenBank/DDBJ databases">
        <title>Novel species of the genus Variovorax.</title>
        <authorList>
            <person name="Liu Q."/>
            <person name="Xin Y.-H."/>
        </authorList>
    </citation>
    <scope>NUCLEOTIDE SEQUENCE [LARGE SCALE GENOMIC DNA]</scope>
    <source>
        <strain evidence="3 4">KACC 18900</strain>
    </source>
</reference>
<dbReference type="InterPro" id="IPR006311">
    <property type="entry name" value="TAT_signal"/>
</dbReference>
<accession>A0ABU8WIF0</accession>
<keyword evidence="4" id="KW-1185">Reference proteome</keyword>
<evidence type="ECO:0000256" key="2">
    <source>
        <dbReference type="SAM" id="SignalP"/>
    </source>
</evidence>